<keyword evidence="4" id="KW-1185">Reference proteome</keyword>
<evidence type="ECO:0000313" key="4">
    <source>
        <dbReference type="Proteomes" id="UP000232638"/>
    </source>
</evidence>
<dbReference type="Pfam" id="PF01926">
    <property type="entry name" value="MMR_HSR1"/>
    <property type="match status" value="1"/>
</dbReference>
<proteinExistence type="predicted"/>
<dbReference type="AlphaFoldDB" id="A0A2K8UF54"/>
<dbReference type="GO" id="GO:0005525">
    <property type="term" value="F:GTP binding"/>
    <property type="evidence" value="ECO:0007669"/>
    <property type="project" value="InterPro"/>
</dbReference>
<dbReference type="RefSeq" id="WP_100921803.1">
    <property type="nucleotide sequence ID" value="NZ_CP020370.1"/>
</dbReference>
<dbReference type="KEGG" id="tsy:THSYN_26505"/>
<gene>
    <name evidence="3" type="ORF">THSYN_26505</name>
</gene>
<feature type="transmembrane region" description="Helical" evidence="1">
    <location>
        <begin position="267"/>
        <end position="291"/>
    </location>
</feature>
<protein>
    <recommendedName>
        <fullName evidence="2">G domain-containing protein</fullName>
    </recommendedName>
</protein>
<dbReference type="Gene3D" id="3.40.50.300">
    <property type="entry name" value="P-loop containing nucleotide triphosphate hydrolases"/>
    <property type="match status" value="1"/>
</dbReference>
<feature type="transmembrane region" description="Helical" evidence="1">
    <location>
        <begin position="312"/>
        <end position="329"/>
    </location>
</feature>
<keyword evidence="1" id="KW-1133">Transmembrane helix</keyword>
<keyword evidence="1" id="KW-0812">Transmembrane</keyword>
<evidence type="ECO:0000313" key="3">
    <source>
        <dbReference type="EMBL" id="AUB84137.1"/>
    </source>
</evidence>
<reference evidence="3" key="1">
    <citation type="submission" date="2017-03" db="EMBL/GenBank/DDBJ databases">
        <title>Complete genome sequence of Candidatus 'Thiodictyon syntrophicum' sp. nov. strain Cad16T, a photolithoautotroph purple sulfur bacterium isolated from an alpine meromictic lake.</title>
        <authorList>
            <person name="Luedin S.M."/>
            <person name="Pothier J.F."/>
            <person name="Danza F."/>
            <person name="Storelli N."/>
            <person name="Wittwer M."/>
            <person name="Tonolla M."/>
        </authorList>
    </citation>
    <scope>NUCLEOTIDE SEQUENCE [LARGE SCALE GENOMIC DNA]</scope>
    <source>
        <strain evidence="3">Cad16T</strain>
    </source>
</reference>
<accession>A0A2K8UF54</accession>
<evidence type="ECO:0000259" key="2">
    <source>
        <dbReference type="Pfam" id="PF01926"/>
    </source>
</evidence>
<dbReference type="SUPFAM" id="SSF52540">
    <property type="entry name" value="P-loop containing nucleoside triphosphate hydrolases"/>
    <property type="match status" value="1"/>
</dbReference>
<sequence>MTDPAPPKHWYQDWRGLRDRLLHPRVEDAALEAALHRAREHQPLPVIWLLGKAQAGKTSIIRALTGSPHAEIGNGFRPCTRTARFYDFPVEAPVVRFLDTRGLGEVAYDPTEDIRYCESQAHLVLGVMKATDLAQESVFAVLRAVRRRHPGWPLLIAQTGLHEGYAPGAGHTLPYPYAQEPWPSSLPASLTRALRAQRAALGDLSGAPPRWVPVDLTLPQDDLPPTDYGLAALWAAIGEVSTLGLQERLCADPGVRDAFARAAHPHIVGHALAAAALGALPLVDLVGVPAVQAKLLHSLAAIYGQGWSRRQVSEFLGFLGLGVGVGYLARLLGRELVKLVPYLGQTLGAVWGASASGATTFALGKAACYYFGRRRLGERIDPAALRRVYTEALVTGTRLLGHDTGRGDAETIGRDSSANERK</sequence>
<organism evidence="3 4">
    <name type="scientific">Candidatus Thiodictyon syntrophicum</name>
    <dbReference type="NCBI Taxonomy" id="1166950"/>
    <lineage>
        <taxon>Bacteria</taxon>
        <taxon>Pseudomonadati</taxon>
        <taxon>Pseudomonadota</taxon>
        <taxon>Gammaproteobacteria</taxon>
        <taxon>Chromatiales</taxon>
        <taxon>Chromatiaceae</taxon>
        <taxon>Thiodictyon</taxon>
    </lineage>
</organism>
<feature type="transmembrane region" description="Helical" evidence="1">
    <location>
        <begin position="349"/>
        <end position="371"/>
    </location>
</feature>
<feature type="domain" description="G" evidence="2">
    <location>
        <begin position="47"/>
        <end position="133"/>
    </location>
</feature>
<dbReference type="EMBL" id="CP020370">
    <property type="protein sequence ID" value="AUB84137.1"/>
    <property type="molecule type" value="Genomic_DNA"/>
</dbReference>
<dbReference type="OrthoDB" id="417988at2"/>
<dbReference type="InterPro" id="IPR006073">
    <property type="entry name" value="GTP-bd"/>
</dbReference>
<evidence type="ECO:0000256" key="1">
    <source>
        <dbReference type="SAM" id="Phobius"/>
    </source>
</evidence>
<dbReference type="CDD" id="cd00882">
    <property type="entry name" value="Ras_like_GTPase"/>
    <property type="match status" value="1"/>
</dbReference>
<dbReference type="InterPro" id="IPR027417">
    <property type="entry name" value="P-loop_NTPase"/>
</dbReference>
<keyword evidence="1" id="KW-0472">Membrane</keyword>
<name>A0A2K8UF54_9GAMM</name>
<dbReference type="Proteomes" id="UP000232638">
    <property type="component" value="Chromosome"/>
</dbReference>